<evidence type="ECO:0000313" key="3">
    <source>
        <dbReference type="Proteomes" id="UP001225598"/>
    </source>
</evidence>
<evidence type="ECO:0000313" key="2">
    <source>
        <dbReference type="EMBL" id="WIM67948.1"/>
    </source>
</evidence>
<name>A0ABY8VEK9_9CORY</name>
<dbReference type="InterPro" id="IPR021202">
    <property type="entry name" value="Rv3654c-like"/>
</dbReference>
<gene>
    <name evidence="2" type="ORF">QP027_00675</name>
</gene>
<dbReference type="Proteomes" id="UP001225598">
    <property type="component" value="Chromosome"/>
</dbReference>
<dbReference type="EMBL" id="CP126969">
    <property type="protein sequence ID" value="WIM67948.1"/>
    <property type="molecule type" value="Genomic_DNA"/>
</dbReference>
<keyword evidence="3" id="KW-1185">Reference proteome</keyword>
<organism evidence="2 3">
    <name type="scientific">Corynebacterium breve</name>
    <dbReference type="NCBI Taxonomy" id="3049799"/>
    <lineage>
        <taxon>Bacteria</taxon>
        <taxon>Bacillati</taxon>
        <taxon>Actinomycetota</taxon>
        <taxon>Actinomycetes</taxon>
        <taxon>Mycobacteriales</taxon>
        <taxon>Corynebacteriaceae</taxon>
        <taxon>Corynebacterium</taxon>
    </lineage>
</organism>
<protein>
    <submittedName>
        <fullName evidence="2">TadE-like protein</fullName>
    </submittedName>
</protein>
<proteinExistence type="predicted"/>
<dbReference type="NCBIfam" id="TIGR03816">
    <property type="entry name" value="tadE_like_DECH"/>
    <property type="match status" value="1"/>
</dbReference>
<accession>A0ABY8VEK9</accession>
<keyword evidence="1" id="KW-0812">Transmembrane</keyword>
<keyword evidence="1" id="KW-1133">Transmembrane helix</keyword>
<keyword evidence="1" id="KW-0472">Membrane</keyword>
<feature type="transmembrane region" description="Helical" evidence="1">
    <location>
        <begin position="12"/>
        <end position="36"/>
    </location>
</feature>
<dbReference type="RefSeq" id="WP_284825272.1">
    <property type="nucleotide sequence ID" value="NZ_CP126969.1"/>
</dbReference>
<evidence type="ECO:0000256" key="1">
    <source>
        <dbReference type="SAM" id="Phobius"/>
    </source>
</evidence>
<reference evidence="2 3" key="1">
    <citation type="submission" date="2023-05" db="EMBL/GenBank/DDBJ databases">
        <title>Corynebacterium suedekumii sp. nov. and Corynebacterium breve sp. nov. isolated from raw cow's milk.</title>
        <authorList>
            <person name="Baer M.K."/>
            <person name="Mehl L."/>
            <person name="Hellmuth R."/>
            <person name="Marke G."/>
            <person name="Lipski A."/>
        </authorList>
    </citation>
    <scope>NUCLEOTIDE SEQUENCE [LARGE SCALE GENOMIC DNA]</scope>
    <source>
        <strain evidence="2 3">R4</strain>
    </source>
</reference>
<sequence>MNGTHLLYDDRGYATVTSAGIIAAVVTLLAAVAGVVQHQIGIHRAQLAADLSAVAAATALYEGFDACAVAADTAGLNNSQLLECAVVDSDVVVQVAAGSAHQTSRAGPL</sequence>